<keyword evidence="2" id="KW-0732">Signal</keyword>
<gene>
    <name evidence="3" type="ORF">OHC33_006337</name>
</gene>
<evidence type="ECO:0000313" key="3">
    <source>
        <dbReference type="EMBL" id="KAK5952744.1"/>
    </source>
</evidence>
<dbReference type="AlphaFoldDB" id="A0AAN8I5D1"/>
<dbReference type="Proteomes" id="UP001316803">
    <property type="component" value="Unassembled WGS sequence"/>
</dbReference>
<organism evidence="3 4">
    <name type="scientific">Knufia fluminis</name>
    <dbReference type="NCBI Taxonomy" id="191047"/>
    <lineage>
        <taxon>Eukaryota</taxon>
        <taxon>Fungi</taxon>
        <taxon>Dikarya</taxon>
        <taxon>Ascomycota</taxon>
        <taxon>Pezizomycotina</taxon>
        <taxon>Eurotiomycetes</taxon>
        <taxon>Chaetothyriomycetidae</taxon>
        <taxon>Chaetothyriales</taxon>
        <taxon>Trichomeriaceae</taxon>
        <taxon>Knufia</taxon>
    </lineage>
</organism>
<keyword evidence="4" id="KW-1185">Reference proteome</keyword>
<dbReference type="EMBL" id="JAKLMC020000014">
    <property type="protein sequence ID" value="KAK5952744.1"/>
    <property type="molecule type" value="Genomic_DNA"/>
</dbReference>
<feature type="chain" id="PRO_5042834091" evidence="2">
    <location>
        <begin position="22"/>
        <end position="253"/>
    </location>
</feature>
<comment type="caution">
    <text evidence="3">The sequence shown here is derived from an EMBL/GenBank/DDBJ whole genome shotgun (WGS) entry which is preliminary data.</text>
</comment>
<sequence length="253" mass="28117">MKLTLLLTIAIATLTVPLTQAVADSTSYGGHTHDYPYCVALFPEEPCFRDAEWCYRNWRSVNGWPTRDVRPEESEQSEPESQNVTSGISFDLNRITECASLAESDPVAYRQCLALREVRDVLCCVFTFPAALRCVMGANPYLQDPGTFADKTLGLTPSSLTPTNTNHTLPPRSPRGTCCRFTTHCTSYLRTLDTLASYNAFETWKHTGKWTKSACCLMLWYRSCDGDHKGFPGVIEEYPGCSLPGGSGIEMDP</sequence>
<protein>
    <submittedName>
        <fullName evidence="3">Uncharacterized protein</fullName>
    </submittedName>
</protein>
<feature type="signal peptide" evidence="2">
    <location>
        <begin position="1"/>
        <end position="21"/>
    </location>
</feature>
<evidence type="ECO:0000256" key="1">
    <source>
        <dbReference type="SAM" id="MobiDB-lite"/>
    </source>
</evidence>
<evidence type="ECO:0000313" key="4">
    <source>
        <dbReference type="Proteomes" id="UP001316803"/>
    </source>
</evidence>
<name>A0AAN8I5D1_9EURO</name>
<evidence type="ECO:0000256" key="2">
    <source>
        <dbReference type="SAM" id="SignalP"/>
    </source>
</evidence>
<reference evidence="3 4" key="1">
    <citation type="submission" date="2022-12" db="EMBL/GenBank/DDBJ databases">
        <title>Genomic features and morphological characterization of a novel Knufia sp. strain isolated from spacecraft assembly facility.</title>
        <authorList>
            <person name="Teixeira M."/>
            <person name="Chander A.M."/>
            <person name="Stajich J.E."/>
            <person name="Venkateswaran K."/>
        </authorList>
    </citation>
    <scope>NUCLEOTIDE SEQUENCE [LARGE SCALE GENOMIC DNA]</scope>
    <source>
        <strain evidence="3 4">FJI-L2-BK-P2</strain>
    </source>
</reference>
<proteinExistence type="predicted"/>
<feature type="region of interest" description="Disordered" evidence="1">
    <location>
        <begin position="66"/>
        <end position="86"/>
    </location>
</feature>
<accession>A0AAN8I5D1</accession>